<evidence type="ECO:0000313" key="1">
    <source>
        <dbReference type="EMBL" id="GBM96084.1"/>
    </source>
</evidence>
<dbReference type="Proteomes" id="UP000499080">
    <property type="component" value="Unassembled WGS sequence"/>
</dbReference>
<protein>
    <submittedName>
        <fullName evidence="1">Uncharacterized protein</fullName>
    </submittedName>
</protein>
<dbReference type="AlphaFoldDB" id="A0A4Y2K172"/>
<comment type="caution">
    <text evidence="1">The sequence shown here is derived from an EMBL/GenBank/DDBJ whole genome shotgun (WGS) entry which is preliminary data.</text>
</comment>
<accession>A0A4Y2K172</accession>
<reference evidence="1 2" key="1">
    <citation type="journal article" date="2019" name="Sci. Rep.">
        <title>Orb-weaving spider Araneus ventricosus genome elucidates the spidroin gene catalogue.</title>
        <authorList>
            <person name="Kono N."/>
            <person name="Nakamura H."/>
            <person name="Ohtoshi R."/>
            <person name="Moran D.A.P."/>
            <person name="Shinohara A."/>
            <person name="Yoshida Y."/>
            <person name="Fujiwara M."/>
            <person name="Mori M."/>
            <person name="Tomita M."/>
            <person name="Arakawa K."/>
        </authorList>
    </citation>
    <scope>NUCLEOTIDE SEQUENCE [LARGE SCALE GENOMIC DNA]</scope>
</reference>
<gene>
    <name evidence="1" type="ORF">AVEN_212483_1</name>
</gene>
<organism evidence="1 2">
    <name type="scientific">Araneus ventricosus</name>
    <name type="common">Orbweaver spider</name>
    <name type="synonym">Epeira ventricosa</name>
    <dbReference type="NCBI Taxonomy" id="182803"/>
    <lineage>
        <taxon>Eukaryota</taxon>
        <taxon>Metazoa</taxon>
        <taxon>Ecdysozoa</taxon>
        <taxon>Arthropoda</taxon>
        <taxon>Chelicerata</taxon>
        <taxon>Arachnida</taxon>
        <taxon>Araneae</taxon>
        <taxon>Araneomorphae</taxon>
        <taxon>Entelegynae</taxon>
        <taxon>Araneoidea</taxon>
        <taxon>Araneidae</taxon>
        <taxon>Araneus</taxon>
    </lineage>
</organism>
<sequence>MIEAQPSKMDPYPFYLQNDFPFHDTECTRDLSYVLANKSRSVFLKIDENGHTAHKQSPIGRKFPRFRDTSDGSWIRFYPIACESHACIMHYYNGISREWATCCTLLVCSTWRYIKNS</sequence>
<name>A0A4Y2K172_ARAVE</name>
<proteinExistence type="predicted"/>
<keyword evidence="2" id="KW-1185">Reference proteome</keyword>
<dbReference type="EMBL" id="BGPR01004114">
    <property type="protein sequence ID" value="GBM96084.1"/>
    <property type="molecule type" value="Genomic_DNA"/>
</dbReference>
<evidence type="ECO:0000313" key="2">
    <source>
        <dbReference type="Proteomes" id="UP000499080"/>
    </source>
</evidence>